<dbReference type="Pfam" id="PF00587">
    <property type="entry name" value="tRNA-synt_2b"/>
    <property type="match status" value="1"/>
</dbReference>
<comment type="catalytic activity">
    <reaction evidence="15">
        <text>tRNA(Sec) + L-serine + ATP = L-seryl-tRNA(Sec) + AMP + diphosphate + H(+)</text>
        <dbReference type="Rhea" id="RHEA:42580"/>
        <dbReference type="Rhea" id="RHEA-COMP:9742"/>
        <dbReference type="Rhea" id="RHEA-COMP:10128"/>
        <dbReference type="ChEBI" id="CHEBI:15378"/>
        <dbReference type="ChEBI" id="CHEBI:30616"/>
        <dbReference type="ChEBI" id="CHEBI:33019"/>
        <dbReference type="ChEBI" id="CHEBI:33384"/>
        <dbReference type="ChEBI" id="CHEBI:78442"/>
        <dbReference type="ChEBI" id="CHEBI:78533"/>
        <dbReference type="ChEBI" id="CHEBI:456215"/>
        <dbReference type="EC" id="6.1.1.11"/>
    </reaction>
</comment>
<evidence type="ECO:0000256" key="2">
    <source>
        <dbReference type="ARBA" id="ARBA00005045"/>
    </source>
</evidence>
<evidence type="ECO:0000256" key="6">
    <source>
        <dbReference type="ARBA" id="ARBA00022741"/>
    </source>
</evidence>
<keyword evidence="24" id="KW-1185">Reference proteome</keyword>
<dbReference type="InterPro" id="IPR006195">
    <property type="entry name" value="aa-tRNA-synth_II"/>
</dbReference>
<reference evidence="23" key="3">
    <citation type="submission" date="2025-09" db="UniProtKB">
        <authorList>
            <consortium name="Ensembl"/>
        </authorList>
    </citation>
    <scope>IDENTIFICATION</scope>
</reference>
<sequence length="552" mass="61344">MAASMARRLWPLLTRRGLWPHGGWISNGNPRRSFATEKRNRNLLYEYAREGYSALPQLDIEWFCACPEEAARALELRKGELRSADLPAIISTWQELRQLREQIRSLEEEKEAVTEAVRALLANQDSGEVQQDPRCQGLRARGREIRKKLSPLYPREAQLEEQFYLQALKLPNQTHPDVPVGDESQAQVLHVVGDKPAFSFQPRGHLEIGEKLDIIRQKRLSHVSGHRSYYLRGAGALLQHGLVNFTFNKLLRRGFTPMTVPDLLRGAVFEGCGMTPNANPSHIYNIDPARFEDVNLAGTAEVGLAGYFMDHAVAFRDLPVRMVCSSTCYRAETNTGQEPRGLYRVHHFTKVEMFGVTGPGLEQSSQLLEEFLSLQMEILTELGLHFRVLDMPTQELGLPAYRKFDIEAWMPGRGRFGEVSPVPLGTGWAGGQACPRSLVHSACRSSTPGHQCFQLHGFPEPPPPHHVPDRGWGAAVCPHGETHIASCPRALARSLCHPKPTHLGSSPGPAWGGRLVPSMAVLQVNATACAVPRLLIALLESNQQKVRGGGSH</sequence>
<dbReference type="Gene3D" id="3.30.930.10">
    <property type="entry name" value="Bira Bifunctional Protein, Domain 2"/>
    <property type="match status" value="1"/>
</dbReference>
<dbReference type="PRINTS" id="PR00981">
    <property type="entry name" value="TRNASYNTHSER"/>
</dbReference>
<evidence type="ECO:0000256" key="12">
    <source>
        <dbReference type="ARBA" id="ARBA00023146"/>
    </source>
</evidence>
<evidence type="ECO:0000256" key="19">
    <source>
        <dbReference type="ARBA" id="ARBA00073230"/>
    </source>
</evidence>
<proteinExistence type="inferred from homology"/>
<dbReference type="PROSITE" id="PS50862">
    <property type="entry name" value="AA_TRNA_LIGASE_II"/>
    <property type="match status" value="1"/>
</dbReference>
<dbReference type="SUPFAM" id="SSF46589">
    <property type="entry name" value="tRNA-binding arm"/>
    <property type="match status" value="1"/>
</dbReference>
<evidence type="ECO:0000256" key="11">
    <source>
        <dbReference type="ARBA" id="ARBA00023128"/>
    </source>
</evidence>
<comment type="subunit">
    <text evidence="18">Homodimer. The tRNA molecule probably binds across the dimer.</text>
</comment>
<dbReference type="GO" id="GO:0004828">
    <property type="term" value="F:serine-tRNA ligase activity"/>
    <property type="evidence" value="ECO:0007669"/>
    <property type="project" value="UniProtKB-EC"/>
</dbReference>
<dbReference type="FunFam" id="3.30.930.10:FF:000047">
    <property type="entry name" value="serine--tRNA ligase, mitochondrial isoform X2"/>
    <property type="match status" value="1"/>
</dbReference>
<dbReference type="GO" id="GO:0006434">
    <property type="term" value="P:seryl-tRNA aminoacylation"/>
    <property type="evidence" value="ECO:0007669"/>
    <property type="project" value="InterPro"/>
</dbReference>
<dbReference type="UniPathway" id="UPA00906">
    <property type="reaction ID" value="UER00895"/>
</dbReference>
<name>A0A8I5N0A3_PAPAN</name>
<reference evidence="23" key="2">
    <citation type="submission" date="2025-08" db="UniProtKB">
        <authorList>
            <consortium name="Ensembl"/>
        </authorList>
    </citation>
    <scope>IDENTIFICATION</scope>
</reference>
<dbReference type="SUPFAM" id="SSF55681">
    <property type="entry name" value="Class II aaRS and biotin synthetases"/>
    <property type="match status" value="1"/>
</dbReference>
<dbReference type="GeneTree" id="ENSGT00940000153792"/>
<keyword evidence="11" id="KW-0496">Mitochondrion</keyword>
<dbReference type="PANTHER" id="PTHR11778">
    <property type="entry name" value="SERYL-TRNA SYNTHETASE"/>
    <property type="match status" value="1"/>
</dbReference>
<evidence type="ECO:0000256" key="10">
    <source>
        <dbReference type="ARBA" id="ARBA00022990"/>
    </source>
</evidence>
<evidence type="ECO:0000256" key="8">
    <source>
        <dbReference type="ARBA" id="ARBA00022917"/>
    </source>
</evidence>
<keyword evidence="7" id="KW-0067">ATP-binding</keyword>
<keyword evidence="9" id="KW-0809">Transit peptide</keyword>
<accession>A0A8I5N0A3</accession>
<evidence type="ECO:0000256" key="21">
    <source>
        <dbReference type="SAM" id="Coils"/>
    </source>
</evidence>
<reference evidence="23 24" key="1">
    <citation type="submission" date="2012-03" db="EMBL/GenBank/DDBJ databases">
        <title>Whole Genome Assembly of Papio anubis.</title>
        <authorList>
            <person name="Liu Y.L."/>
            <person name="Abraham K.A."/>
            <person name="Akbar H.A."/>
            <person name="Ali S.A."/>
            <person name="Anosike U.A."/>
            <person name="Aqrawi P.A."/>
            <person name="Arias F.A."/>
            <person name="Attaway T.A."/>
            <person name="Awwad R.A."/>
            <person name="Babu C.B."/>
            <person name="Bandaranaike D.B."/>
            <person name="Battles P.B."/>
            <person name="Bell A.B."/>
            <person name="Beltran B.B."/>
            <person name="Berhane-Mersha D.B."/>
            <person name="Bess C.B."/>
            <person name="Bickham C.B."/>
            <person name="Bolden T.B."/>
            <person name="Carter K.C."/>
            <person name="Chau D.C."/>
            <person name="Chavez A.C."/>
            <person name="Clerc-Blankenburg K.C."/>
            <person name="Coyle M.C."/>
            <person name="Dao M.D."/>
            <person name="Davila M.L.D."/>
            <person name="Davy-Carroll L.D."/>
            <person name="Denson S.D."/>
            <person name="Dinh H.D."/>
            <person name="Fernandez S.F."/>
            <person name="Fernando P.F."/>
            <person name="Forbes L.F."/>
            <person name="Francis C.F."/>
            <person name="Francisco L.F."/>
            <person name="Fu Q.F."/>
            <person name="Garcia-Iii R.G."/>
            <person name="Garrett T.G."/>
            <person name="Gross S.G."/>
            <person name="Gubbala S.G."/>
            <person name="Hirani K.H."/>
            <person name="Hogues M.H."/>
            <person name="Hollins B.H."/>
            <person name="Jackson L.J."/>
            <person name="Javaid M.J."/>
            <person name="Jhangiani S.J."/>
            <person name="Johnson A.J."/>
            <person name="Johnson B.J."/>
            <person name="Jones J.J."/>
            <person name="Joshi V.J."/>
            <person name="Kalu J.K."/>
            <person name="Khan N.K."/>
            <person name="Korchina V.K."/>
            <person name="Kovar C.K."/>
            <person name="Lago L.L."/>
            <person name="Lara F.L."/>
            <person name="Le T.-K.L."/>
            <person name="Lee S.L."/>
            <person name="Legall-Iii F.L."/>
            <person name="Lemon S.L."/>
            <person name="Liu J.L."/>
            <person name="Liu Y.-S.L."/>
            <person name="Liyanage D.L."/>
            <person name="Lopez J.L."/>
            <person name="Lorensuhewa L.L."/>
            <person name="Mata R.M."/>
            <person name="Mathew T.M."/>
            <person name="Mercado C.M."/>
            <person name="Mercado I.M."/>
            <person name="Morales K.M."/>
            <person name="Morgan M.M."/>
            <person name="Munidasa M.M."/>
            <person name="Ngo D.N."/>
            <person name="Nguyen L.N."/>
            <person name="Nguyen T.N."/>
            <person name="Nguyen N.N."/>
            <person name="Obregon M.O."/>
            <person name="Okwuonu G.O."/>
            <person name="Ongeri F.O."/>
            <person name="Onwere C.O."/>
            <person name="Osifeso I.O."/>
            <person name="Parra A.P."/>
            <person name="Patil S.P."/>
            <person name="Perez A.P."/>
            <person name="Perez Y.P."/>
            <person name="Pham C.P."/>
            <person name="Pu L.-L.P."/>
            <person name="Puazo M.P."/>
            <person name="Quiroz J.Q."/>
            <person name="Rouhana J.R."/>
            <person name="Ruiz M.R."/>
            <person name="Ruiz S.-J.R."/>
            <person name="Saada N.S."/>
            <person name="Santibanez J.S."/>
            <person name="Scheel M.S."/>
            <person name="Schneider B.S."/>
            <person name="Simmons D.S."/>
            <person name="Sisson I.S."/>
            <person name="Tang L.-Y.T."/>
            <person name="Thornton R.T."/>
            <person name="Tisius J.T."/>
            <person name="Toledanes G.T."/>
            <person name="Trejos Z.T."/>
            <person name="Usmani K.U."/>
            <person name="Varghese R.V."/>
            <person name="Vattathil S.V."/>
            <person name="Vee V.V."/>
            <person name="Walker D.W."/>
            <person name="Weissenberger G.W."/>
            <person name="White C.W."/>
            <person name="Williams A.W."/>
            <person name="Woodworth J.W."/>
            <person name="Wright R.W."/>
            <person name="Zhu Y.Z."/>
            <person name="Han Y.H."/>
            <person name="Newsham I.N."/>
            <person name="Nazareth L.N."/>
            <person name="Worley K.W."/>
            <person name="Muzny D.M."/>
            <person name="Rogers J.R."/>
            <person name="Gibbs R.G."/>
        </authorList>
    </citation>
    <scope>NUCLEOTIDE SEQUENCE [LARGE SCALE GENOMIC DNA]</scope>
</reference>
<evidence type="ECO:0000256" key="14">
    <source>
        <dbReference type="ARBA" id="ARBA00033352"/>
    </source>
</evidence>
<comment type="pathway">
    <text evidence="2">Aminoacyl-tRNA biosynthesis; selenocysteinyl-tRNA(Sec) biosynthesis; L-seryl-tRNA(Sec) from L-serine and tRNA(Sec): step 1/1.</text>
</comment>
<dbReference type="Gene3D" id="1.10.287.40">
    <property type="entry name" value="Serine-tRNA synthetase, tRNA binding domain"/>
    <property type="match status" value="1"/>
</dbReference>
<dbReference type="InterPro" id="IPR015866">
    <property type="entry name" value="Ser-tRNA-synth_1_N"/>
</dbReference>
<evidence type="ECO:0000256" key="7">
    <source>
        <dbReference type="ARBA" id="ARBA00022840"/>
    </source>
</evidence>
<keyword evidence="6" id="KW-0547">Nucleotide-binding</keyword>
<evidence type="ECO:0000313" key="24">
    <source>
        <dbReference type="Proteomes" id="UP000028761"/>
    </source>
</evidence>
<organism evidence="23 24">
    <name type="scientific">Papio anubis</name>
    <name type="common">Olive baboon</name>
    <dbReference type="NCBI Taxonomy" id="9555"/>
    <lineage>
        <taxon>Eukaryota</taxon>
        <taxon>Metazoa</taxon>
        <taxon>Chordata</taxon>
        <taxon>Craniata</taxon>
        <taxon>Vertebrata</taxon>
        <taxon>Euteleostomi</taxon>
        <taxon>Mammalia</taxon>
        <taxon>Eutheria</taxon>
        <taxon>Euarchontoglires</taxon>
        <taxon>Primates</taxon>
        <taxon>Haplorrhini</taxon>
        <taxon>Catarrhini</taxon>
        <taxon>Cercopithecidae</taxon>
        <taxon>Cercopithecinae</taxon>
        <taxon>Papio</taxon>
    </lineage>
</organism>
<dbReference type="EC" id="6.1.1.11" evidence="4"/>
<dbReference type="InterPro" id="IPR042103">
    <property type="entry name" value="SerRS_1_N_sf"/>
</dbReference>
<evidence type="ECO:0000256" key="15">
    <source>
        <dbReference type="ARBA" id="ARBA00047929"/>
    </source>
</evidence>
<dbReference type="AlphaFoldDB" id="A0A8I5N0A3"/>
<comment type="subcellular location">
    <subcellularLocation>
        <location evidence="1">Mitochondrion matrix</location>
    </subcellularLocation>
</comment>
<evidence type="ECO:0000256" key="9">
    <source>
        <dbReference type="ARBA" id="ARBA00022946"/>
    </source>
</evidence>
<keyword evidence="12" id="KW-0030">Aminoacyl-tRNA synthetase</keyword>
<evidence type="ECO:0000256" key="16">
    <source>
        <dbReference type="ARBA" id="ARBA00048823"/>
    </source>
</evidence>
<comment type="function">
    <text evidence="17">Catalyzes the attachment of serine to tRNA(Ser). Is also probably able to aminoacylate tRNA(Sec) with serine, to form the misacylated tRNA L-seryl-tRNA(Sec), which will be further converted into selenocysteinyl-tRNA(Sec).</text>
</comment>
<dbReference type="Proteomes" id="UP000028761">
    <property type="component" value="Chromosome 20"/>
</dbReference>
<dbReference type="GO" id="GO:0005759">
    <property type="term" value="C:mitochondrial matrix"/>
    <property type="evidence" value="ECO:0007669"/>
    <property type="project" value="UniProtKB-SubCell"/>
</dbReference>
<keyword evidence="8" id="KW-0648">Protein biosynthesis</keyword>
<keyword evidence="10" id="KW-0007">Acetylation</keyword>
<keyword evidence="21" id="KW-0175">Coiled coil</keyword>
<evidence type="ECO:0000256" key="20">
    <source>
        <dbReference type="ARBA" id="ARBA00078988"/>
    </source>
</evidence>
<feature type="coiled-coil region" evidence="21">
    <location>
        <begin position="89"/>
        <end position="123"/>
    </location>
</feature>
<feature type="domain" description="Aminoacyl-transfer RNA synthetases class-II family profile" evidence="22">
    <location>
        <begin position="202"/>
        <end position="420"/>
    </location>
</feature>
<dbReference type="FunFam" id="1.10.287.40:FF:000005">
    <property type="entry name" value="Seryl-tRNA synthetase 2, mitochondrial"/>
    <property type="match status" value="1"/>
</dbReference>
<dbReference type="Pfam" id="PF02403">
    <property type="entry name" value="Seryl_tRNA_N"/>
    <property type="match status" value="1"/>
</dbReference>
<comment type="catalytic activity">
    <reaction evidence="16">
        <text>tRNA(Ser) + L-serine + ATP = L-seryl-tRNA(Ser) + AMP + diphosphate + H(+)</text>
        <dbReference type="Rhea" id="RHEA:12292"/>
        <dbReference type="Rhea" id="RHEA-COMP:9669"/>
        <dbReference type="Rhea" id="RHEA-COMP:9703"/>
        <dbReference type="ChEBI" id="CHEBI:15378"/>
        <dbReference type="ChEBI" id="CHEBI:30616"/>
        <dbReference type="ChEBI" id="CHEBI:33019"/>
        <dbReference type="ChEBI" id="CHEBI:33384"/>
        <dbReference type="ChEBI" id="CHEBI:78442"/>
        <dbReference type="ChEBI" id="CHEBI:78533"/>
        <dbReference type="ChEBI" id="CHEBI:456215"/>
        <dbReference type="EC" id="6.1.1.11"/>
    </reaction>
</comment>
<keyword evidence="5" id="KW-0436">Ligase</keyword>
<dbReference type="Ensembl" id="ENSPANT00000078871.1">
    <property type="protein sequence ID" value="ENSPANP00000048925.1"/>
    <property type="gene ID" value="ENSPANG00000009514.3"/>
</dbReference>
<evidence type="ECO:0000256" key="3">
    <source>
        <dbReference type="ARBA" id="ARBA00010728"/>
    </source>
</evidence>
<dbReference type="InterPro" id="IPR045864">
    <property type="entry name" value="aa-tRNA-synth_II/BPL/LPL"/>
</dbReference>
<comment type="similarity">
    <text evidence="3">Belongs to the class-II aminoacyl-tRNA synthetase family. Type-1 seryl-tRNA synthetase subfamily.</text>
</comment>
<dbReference type="InterPro" id="IPR010978">
    <property type="entry name" value="tRNA-bd_arm"/>
</dbReference>
<dbReference type="InterPro" id="IPR002317">
    <property type="entry name" value="Ser-tRNA-ligase_type_1"/>
</dbReference>
<evidence type="ECO:0000259" key="22">
    <source>
        <dbReference type="PROSITE" id="PS50862"/>
    </source>
</evidence>
<evidence type="ECO:0000256" key="18">
    <source>
        <dbReference type="ARBA" id="ARBA00063855"/>
    </source>
</evidence>
<protein>
    <recommendedName>
        <fullName evidence="19">Serine--tRNA ligase, mitochondrial</fullName>
        <ecNumber evidence="4">6.1.1.11</ecNumber>
    </recommendedName>
    <alternativeName>
        <fullName evidence="20">SerRSmt</fullName>
    </alternativeName>
    <alternativeName>
        <fullName evidence="13">Seryl-tRNA synthetase</fullName>
    </alternativeName>
    <alternativeName>
        <fullName evidence="14">Seryl-tRNA(Ser/Sec) synthetase</fullName>
    </alternativeName>
</protein>
<evidence type="ECO:0000256" key="13">
    <source>
        <dbReference type="ARBA" id="ARBA00031113"/>
    </source>
</evidence>
<dbReference type="InterPro" id="IPR002314">
    <property type="entry name" value="aa-tRNA-synt_IIb"/>
</dbReference>
<evidence type="ECO:0000256" key="5">
    <source>
        <dbReference type="ARBA" id="ARBA00022598"/>
    </source>
</evidence>
<evidence type="ECO:0000313" key="23">
    <source>
        <dbReference type="Ensembl" id="ENSPANP00000048925.1"/>
    </source>
</evidence>
<evidence type="ECO:0000256" key="1">
    <source>
        <dbReference type="ARBA" id="ARBA00004305"/>
    </source>
</evidence>
<gene>
    <name evidence="23" type="primary">SARS2</name>
</gene>
<evidence type="ECO:0000256" key="17">
    <source>
        <dbReference type="ARBA" id="ARBA00056247"/>
    </source>
</evidence>
<dbReference type="GO" id="GO:0005524">
    <property type="term" value="F:ATP binding"/>
    <property type="evidence" value="ECO:0007669"/>
    <property type="project" value="UniProtKB-KW"/>
</dbReference>
<evidence type="ECO:0000256" key="4">
    <source>
        <dbReference type="ARBA" id="ARBA00012840"/>
    </source>
</evidence>